<proteinExistence type="predicted"/>
<accession>A0A921IJ28</accession>
<dbReference type="Pfam" id="PF13439">
    <property type="entry name" value="Glyco_transf_4"/>
    <property type="match status" value="1"/>
</dbReference>
<dbReference type="InterPro" id="IPR001296">
    <property type="entry name" value="Glyco_trans_1"/>
</dbReference>
<protein>
    <submittedName>
        <fullName evidence="3">Glycosyltransferase</fullName>
    </submittedName>
</protein>
<evidence type="ECO:0000259" key="2">
    <source>
        <dbReference type="Pfam" id="PF13439"/>
    </source>
</evidence>
<evidence type="ECO:0000259" key="1">
    <source>
        <dbReference type="Pfam" id="PF00534"/>
    </source>
</evidence>
<name>A0A921IJ28_9FIRM</name>
<gene>
    <name evidence="3" type="ORF">K8V20_03565</name>
</gene>
<dbReference type="PANTHER" id="PTHR45947:SF3">
    <property type="entry name" value="SULFOQUINOVOSYL TRANSFERASE SQD2"/>
    <property type="match status" value="1"/>
</dbReference>
<dbReference type="SUPFAM" id="SSF53756">
    <property type="entry name" value="UDP-Glycosyltransferase/glycogen phosphorylase"/>
    <property type="match status" value="1"/>
</dbReference>
<dbReference type="InterPro" id="IPR050194">
    <property type="entry name" value="Glycosyltransferase_grp1"/>
</dbReference>
<dbReference type="PANTHER" id="PTHR45947">
    <property type="entry name" value="SULFOQUINOVOSYL TRANSFERASE SQD2"/>
    <property type="match status" value="1"/>
</dbReference>
<dbReference type="Pfam" id="PF00534">
    <property type="entry name" value="Glycos_transf_1"/>
    <property type="match status" value="1"/>
</dbReference>
<evidence type="ECO:0000313" key="3">
    <source>
        <dbReference type="EMBL" id="HJG27709.1"/>
    </source>
</evidence>
<sequence>MFRVHIYTGSLALVGKSGVGQAANHQHAALEQTGASVVTRWQPRSDVIHLNTVLPCSLGAARRARREGIPVIWYGHSTEADFRHSFVGSDLLAPLFKRWLCLCYNQADLILTPTPYSAAILRSYGLRPPVMPLSNGVDTGFFAPDAARRAAFRKAYGLAEGEKVVISVGHFMERKGILDFIALARSLPQVRFFWFGHTDPALVPRAIRKAMAAAPSNLTFPGFLSQSELRDAYCGADVFLFCSHEETEGIVVLEALACGTPTLVRDIPVYDGWLTDGVNVYKGRDLQELRTKLAGILQHRLPDVTAAGRQVALARSLPNIGHALQQIYAGLPARSKRLPASLRPRRRTA</sequence>
<dbReference type="Gene3D" id="3.40.50.2000">
    <property type="entry name" value="Glycogen Phosphorylase B"/>
    <property type="match status" value="2"/>
</dbReference>
<feature type="domain" description="Glycosyl transferase family 1" evidence="1">
    <location>
        <begin position="150"/>
        <end position="298"/>
    </location>
</feature>
<organism evidence="3 4">
    <name type="scientific">Subdoligranulum variabile</name>
    <dbReference type="NCBI Taxonomy" id="214851"/>
    <lineage>
        <taxon>Bacteria</taxon>
        <taxon>Bacillati</taxon>
        <taxon>Bacillota</taxon>
        <taxon>Clostridia</taxon>
        <taxon>Eubacteriales</taxon>
        <taxon>Oscillospiraceae</taxon>
        <taxon>Subdoligranulum</taxon>
    </lineage>
</organism>
<dbReference type="EMBL" id="DYVE01000089">
    <property type="protein sequence ID" value="HJG27709.1"/>
    <property type="molecule type" value="Genomic_DNA"/>
</dbReference>
<evidence type="ECO:0000313" key="4">
    <source>
        <dbReference type="Proteomes" id="UP000782880"/>
    </source>
</evidence>
<dbReference type="Proteomes" id="UP000782880">
    <property type="component" value="Unassembled WGS sequence"/>
</dbReference>
<comment type="caution">
    <text evidence="3">The sequence shown here is derived from an EMBL/GenBank/DDBJ whole genome shotgun (WGS) entry which is preliminary data.</text>
</comment>
<dbReference type="GO" id="GO:0016757">
    <property type="term" value="F:glycosyltransferase activity"/>
    <property type="evidence" value="ECO:0007669"/>
    <property type="project" value="InterPro"/>
</dbReference>
<dbReference type="AlphaFoldDB" id="A0A921IJ28"/>
<reference evidence="3" key="2">
    <citation type="submission" date="2021-09" db="EMBL/GenBank/DDBJ databases">
        <authorList>
            <person name="Gilroy R."/>
        </authorList>
    </citation>
    <scope>NUCLEOTIDE SEQUENCE</scope>
    <source>
        <strain evidence="3">ChiBcec21-2208</strain>
    </source>
</reference>
<feature type="domain" description="Glycosyltransferase subfamily 4-like N-terminal" evidence="2">
    <location>
        <begin position="44"/>
        <end position="139"/>
    </location>
</feature>
<reference evidence="3" key="1">
    <citation type="journal article" date="2021" name="PeerJ">
        <title>Extensive microbial diversity within the chicken gut microbiome revealed by metagenomics and culture.</title>
        <authorList>
            <person name="Gilroy R."/>
            <person name="Ravi A."/>
            <person name="Getino M."/>
            <person name="Pursley I."/>
            <person name="Horton D.L."/>
            <person name="Alikhan N.F."/>
            <person name="Baker D."/>
            <person name="Gharbi K."/>
            <person name="Hall N."/>
            <person name="Watson M."/>
            <person name="Adriaenssens E.M."/>
            <person name="Foster-Nyarko E."/>
            <person name="Jarju S."/>
            <person name="Secka A."/>
            <person name="Antonio M."/>
            <person name="Oren A."/>
            <person name="Chaudhuri R.R."/>
            <person name="La Ragione R."/>
            <person name="Hildebrand F."/>
            <person name="Pallen M.J."/>
        </authorList>
    </citation>
    <scope>NUCLEOTIDE SEQUENCE</scope>
    <source>
        <strain evidence="3">ChiBcec21-2208</strain>
    </source>
</reference>
<dbReference type="InterPro" id="IPR028098">
    <property type="entry name" value="Glyco_trans_4-like_N"/>
</dbReference>